<proteinExistence type="predicted"/>
<reference evidence="1 2" key="1">
    <citation type="submission" date="2022-12" db="EMBL/GenBank/DDBJ databases">
        <title>Hymenobacter canadensis sp. nov. isolated from lake water of the Cambridge Bay, Canada.</title>
        <authorList>
            <person name="Kim W.H."/>
            <person name="Lee Y.M."/>
        </authorList>
    </citation>
    <scope>NUCLEOTIDE SEQUENCE [LARGE SCALE GENOMIC DNA]</scope>
    <source>
        <strain evidence="1 2">PAMC 29467</strain>
    </source>
</reference>
<dbReference type="Proteomes" id="UP001211005">
    <property type="component" value="Chromosome"/>
</dbReference>
<sequence length="171" mass="18950">MKPTIKHMSTDKVRGKRAKYRRGDCLSISYDQLTFYASFIAQKTSKHYYLTLIDYKEPRKPTMQDFASARYFGILIPAAMGYVHGPEEHMLPRLDMDADNSLEKAGTLELSAEAISGCITNTGSVEALIASYDTRIAALTQKTQAIADGTLAPKLRLQLLDISTILHSTTG</sequence>
<gene>
    <name evidence="1" type="ORF">O3303_14420</name>
</gene>
<evidence type="ECO:0000313" key="1">
    <source>
        <dbReference type="EMBL" id="WBA41009.1"/>
    </source>
</evidence>
<keyword evidence="2" id="KW-1185">Reference proteome</keyword>
<accession>A0ABY7LMH1</accession>
<dbReference type="RefSeq" id="WP_269559094.1">
    <property type="nucleotide sequence ID" value="NZ_CP114767.1"/>
</dbReference>
<protein>
    <submittedName>
        <fullName evidence="1">Uncharacterized protein</fullName>
    </submittedName>
</protein>
<organism evidence="1 2">
    <name type="scientific">Hymenobacter canadensis</name>
    <dbReference type="NCBI Taxonomy" id="2999067"/>
    <lineage>
        <taxon>Bacteria</taxon>
        <taxon>Pseudomonadati</taxon>
        <taxon>Bacteroidota</taxon>
        <taxon>Cytophagia</taxon>
        <taxon>Cytophagales</taxon>
        <taxon>Hymenobacteraceae</taxon>
        <taxon>Hymenobacter</taxon>
    </lineage>
</organism>
<evidence type="ECO:0000313" key="2">
    <source>
        <dbReference type="Proteomes" id="UP001211005"/>
    </source>
</evidence>
<dbReference type="EMBL" id="CP114767">
    <property type="protein sequence ID" value="WBA41009.1"/>
    <property type="molecule type" value="Genomic_DNA"/>
</dbReference>
<name>A0ABY7LMH1_9BACT</name>